<protein>
    <recommendedName>
        <fullName evidence="2">G domain-containing protein</fullName>
    </recommendedName>
</protein>
<dbReference type="InterPro" id="IPR027417">
    <property type="entry name" value="P-loop_NTPase"/>
</dbReference>
<dbReference type="OrthoDB" id="3255035at2759"/>
<feature type="domain" description="G" evidence="2">
    <location>
        <begin position="215"/>
        <end position="279"/>
    </location>
</feature>
<feature type="region of interest" description="Disordered" evidence="1">
    <location>
        <begin position="1"/>
        <end position="32"/>
    </location>
</feature>
<dbReference type="AlphaFoldDB" id="A0A4Y7S3J0"/>
<evidence type="ECO:0000256" key="1">
    <source>
        <dbReference type="SAM" id="MobiDB-lite"/>
    </source>
</evidence>
<dbReference type="Gene3D" id="3.40.50.300">
    <property type="entry name" value="P-loop containing nucleotide triphosphate hydrolases"/>
    <property type="match status" value="1"/>
</dbReference>
<proteinExistence type="predicted"/>
<dbReference type="STRING" id="71717.A0A4Y7S3J0"/>
<organism evidence="3 4">
    <name type="scientific">Coprinellus micaceus</name>
    <name type="common">Glistening ink-cap mushroom</name>
    <name type="synonym">Coprinus micaceus</name>
    <dbReference type="NCBI Taxonomy" id="71717"/>
    <lineage>
        <taxon>Eukaryota</taxon>
        <taxon>Fungi</taxon>
        <taxon>Dikarya</taxon>
        <taxon>Basidiomycota</taxon>
        <taxon>Agaricomycotina</taxon>
        <taxon>Agaricomycetes</taxon>
        <taxon>Agaricomycetidae</taxon>
        <taxon>Agaricales</taxon>
        <taxon>Agaricineae</taxon>
        <taxon>Psathyrellaceae</taxon>
        <taxon>Coprinellus</taxon>
    </lineage>
</organism>
<dbReference type="InterPro" id="IPR006073">
    <property type="entry name" value="GTP-bd"/>
</dbReference>
<comment type="caution">
    <text evidence="3">The sequence shown here is derived from an EMBL/GenBank/DDBJ whole genome shotgun (WGS) entry which is preliminary data.</text>
</comment>
<dbReference type="Proteomes" id="UP000298030">
    <property type="component" value="Unassembled WGS sequence"/>
</dbReference>
<sequence>MVFARRDGRGSGAEKRGPADSSGHSRFGRQHSGLRHLQATAEDVAAQIVLGDSLLPPSCHPCDAINQWLLAETGADFALSHDKEWMPVLKGYSALLDGGNVDTIQSAGAEGTTPTAIHLRKGVATLLMPPGATADPVVEQQGQDVAQLTQSLASTDMDIFYDEDSTRVGFGFPWNLSRSSSTSSSSSGYTHSSSNSGPPLSPSHRTISKNSGIVILLLGKTGAGKSHFINVVAGKDLVAVTDALTPSPEELVVRHFVIDSPLPAIRDKIILVDTPGFDNCHQGLDDARILRDIESWVGKECELDADFGGIIYFHDITQDRGETDYSRTWPAANLTKPNSGTVQNLLLATSKWDRVSSPGHTKDYETKQRN</sequence>
<reference evidence="3 4" key="1">
    <citation type="journal article" date="2019" name="Nat. Ecol. Evol.">
        <title>Megaphylogeny resolves global patterns of mushroom evolution.</title>
        <authorList>
            <person name="Varga T."/>
            <person name="Krizsan K."/>
            <person name="Foldi C."/>
            <person name="Dima B."/>
            <person name="Sanchez-Garcia M."/>
            <person name="Sanchez-Ramirez S."/>
            <person name="Szollosi G.J."/>
            <person name="Szarkandi J.G."/>
            <person name="Papp V."/>
            <person name="Albert L."/>
            <person name="Andreopoulos W."/>
            <person name="Angelini C."/>
            <person name="Antonin V."/>
            <person name="Barry K.W."/>
            <person name="Bougher N.L."/>
            <person name="Buchanan P."/>
            <person name="Buyck B."/>
            <person name="Bense V."/>
            <person name="Catcheside P."/>
            <person name="Chovatia M."/>
            <person name="Cooper J."/>
            <person name="Damon W."/>
            <person name="Desjardin D."/>
            <person name="Finy P."/>
            <person name="Geml J."/>
            <person name="Haridas S."/>
            <person name="Hughes K."/>
            <person name="Justo A."/>
            <person name="Karasinski D."/>
            <person name="Kautmanova I."/>
            <person name="Kiss B."/>
            <person name="Kocsube S."/>
            <person name="Kotiranta H."/>
            <person name="LaButti K.M."/>
            <person name="Lechner B.E."/>
            <person name="Liimatainen K."/>
            <person name="Lipzen A."/>
            <person name="Lukacs Z."/>
            <person name="Mihaltcheva S."/>
            <person name="Morgado L.N."/>
            <person name="Niskanen T."/>
            <person name="Noordeloos M.E."/>
            <person name="Ohm R.A."/>
            <person name="Ortiz-Santana B."/>
            <person name="Ovrebo C."/>
            <person name="Racz N."/>
            <person name="Riley R."/>
            <person name="Savchenko A."/>
            <person name="Shiryaev A."/>
            <person name="Soop K."/>
            <person name="Spirin V."/>
            <person name="Szebenyi C."/>
            <person name="Tomsovsky M."/>
            <person name="Tulloss R.E."/>
            <person name="Uehling J."/>
            <person name="Grigoriev I.V."/>
            <person name="Vagvolgyi C."/>
            <person name="Papp T."/>
            <person name="Martin F.M."/>
            <person name="Miettinen O."/>
            <person name="Hibbett D.S."/>
            <person name="Nagy L.G."/>
        </authorList>
    </citation>
    <scope>NUCLEOTIDE SEQUENCE [LARGE SCALE GENOMIC DNA]</scope>
    <source>
        <strain evidence="3 4">FP101781</strain>
    </source>
</reference>
<gene>
    <name evidence="3" type="ORF">FA13DRAFT_1804959</name>
</gene>
<feature type="compositionally biased region" description="Basic and acidic residues" evidence="1">
    <location>
        <begin position="1"/>
        <end position="18"/>
    </location>
</feature>
<name>A0A4Y7S3J0_COPMI</name>
<keyword evidence="4" id="KW-1185">Reference proteome</keyword>
<feature type="compositionally biased region" description="Low complexity" evidence="1">
    <location>
        <begin position="181"/>
        <end position="198"/>
    </location>
</feature>
<dbReference type="GO" id="GO:0005525">
    <property type="term" value="F:GTP binding"/>
    <property type="evidence" value="ECO:0007669"/>
    <property type="project" value="InterPro"/>
</dbReference>
<feature type="region of interest" description="Disordered" evidence="1">
    <location>
        <begin position="181"/>
        <end position="204"/>
    </location>
</feature>
<evidence type="ECO:0000313" key="3">
    <source>
        <dbReference type="EMBL" id="TEB15656.1"/>
    </source>
</evidence>
<accession>A0A4Y7S3J0</accession>
<dbReference type="Pfam" id="PF01926">
    <property type="entry name" value="MMR_HSR1"/>
    <property type="match status" value="1"/>
</dbReference>
<evidence type="ECO:0000313" key="4">
    <source>
        <dbReference type="Proteomes" id="UP000298030"/>
    </source>
</evidence>
<dbReference type="EMBL" id="QPFP01000350">
    <property type="protein sequence ID" value="TEB15656.1"/>
    <property type="molecule type" value="Genomic_DNA"/>
</dbReference>
<evidence type="ECO:0000259" key="2">
    <source>
        <dbReference type="Pfam" id="PF01926"/>
    </source>
</evidence>
<dbReference type="CDD" id="cd00882">
    <property type="entry name" value="Ras_like_GTPase"/>
    <property type="match status" value="1"/>
</dbReference>
<dbReference type="SUPFAM" id="SSF52540">
    <property type="entry name" value="P-loop containing nucleoside triphosphate hydrolases"/>
    <property type="match status" value="1"/>
</dbReference>